<sequence length="254" mass="28838">MDDSLKGKNVVIDISDGASDDNEHSDDDGYGDDDGYSNGDGYGVDNGLDDYRLDELTEEDVYEMIFDSDEYGERFYNAYAKVKGFSVRKDNIHKDNEGIVISRKWVCSKEGYREAKYMERKDRKKEPIALTRVGYPAIFHLKLDRKSNNYVVAYFISFHNHNLTGSIGVPFLRSHRKVRSPNKASANTMHKIGIKTSHIMDFAAQQSGGYDKVGYTQKDLYNHFTAQRKIEVADGDAEGALAYLCAKVEYDPLF</sequence>
<proteinExistence type="predicted"/>
<dbReference type="Proteomes" id="UP001062846">
    <property type="component" value="Chromosome 4"/>
</dbReference>
<evidence type="ECO:0000313" key="1">
    <source>
        <dbReference type="EMBL" id="KAI8559641.1"/>
    </source>
</evidence>
<accession>A0ACC0P398</accession>
<gene>
    <name evidence="1" type="ORF">RHMOL_Rhmol04G0189000</name>
</gene>
<name>A0ACC0P398_RHOML</name>
<reference evidence="1" key="1">
    <citation type="submission" date="2022-02" db="EMBL/GenBank/DDBJ databases">
        <title>Plant Genome Project.</title>
        <authorList>
            <person name="Zhang R.-G."/>
        </authorList>
    </citation>
    <scope>NUCLEOTIDE SEQUENCE</scope>
    <source>
        <strain evidence="1">AT1</strain>
    </source>
</reference>
<keyword evidence="2" id="KW-1185">Reference proteome</keyword>
<organism evidence="1 2">
    <name type="scientific">Rhododendron molle</name>
    <name type="common">Chinese azalea</name>
    <name type="synonym">Azalea mollis</name>
    <dbReference type="NCBI Taxonomy" id="49168"/>
    <lineage>
        <taxon>Eukaryota</taxon>
        <taxon>Viridiplantae</taxon>
        <taxon>Streptophyta</taxon>
        <taxon>Embryophyta</taxon>
        <taxon>Tracheophyta</taxon>
        <taxon>Spermatophyta</taxon>
        <taxon>Magnoliopsida</taxon>
        <taxon>eudicotyledons</taxon>
        <taxon>Gunneridae</taxon>
        <taxon>Pentapetalae</taxon>
        <taxon>asterids</taxon>
        <taxon>Ericales</taxon>
        <taxon>Ericaceae</taxon>
        <taxon>Ericoideae</taxon>
        <taxon>Rhodoreae</taxon>
        <taxon>Rhododendron</taxon>
    </lineage>
</organism>
<evidence type="ECO:0000313" key="2">
    <source>
        <dbReference type="Proteomes" id="UP001062846"/>
    </source>
</evidence>
<comment type="caution">
    <text evidence="1">The sequence shown here is derived from an EMBL/GenBank/DDBJ whole genome shotgun (WGS) entry which is preliminary data.</text>
</comment>
<protein>
    <submittedName>
        <fullName evidence="1">Uncharacterized protein</fullName>
    </submittedName>
</protein>
<dbReference type="EMBL" id="CM046391">
    <property type="protein sequence ID" value="KAI8559641.1"/>
    <property type="molecule type" value="Genomic_DNA"/>
</dbReference>